<dbReference type="EMBL" id="JAPFFF010000007">
    <property type="protein sequence ID" value="KAK8885302.1"/>
    <property type="molecule type" value="Genomic_DNA"/>
</dbReference>
<keyword evidence="2" id="KW-1185">Reference proteome</keyword>
<dbReference type="Proteomes" id="UP001470230">
    <property type="component" value="Unassembled WGS sequence"/>
</dbReference>
<protein>
    <submittedName>
        <fullName evidence="1">Uncharacterized protein</fullName>
    </submittedName>
</protein>
<name>A0ABR2K495_9EUKA</name>
<accession>A0ABR2K495</accession>
<sequence length="1277" mass="149297">MNDRYIIIALIGNTPDDQIDANINDGYYQPIFANLIRDFAIDIYNIKKESVKILAIGKEQNYSVYTYSNNKYYFKLDAENTFQIDIKQKNTNFQYFTDFNSAIDQICKMISNNKNKKVILFLDDHGDDCYFTQIHYFHLYEITMKFNNTSFLIFNDSCYSGSFIDFVESYNDMVSLITSNNLLGIKAQLLFAFKNIFEYAIEKVGFNNSQKKVLELIDFYQSIKIDEEQALDLIKSNSFLNEVKIDTTQLYKLIEIGFKNNEQINIFKTMINFYGDVTADEKDEFKYYKNIFNRTNFNIFINLSKGNIPEFIKKLNVFYVIKDSINFDLQPNKHVEIITSTDNLHKSLSFPSIRVNDSIKISPGGPAMGSFIKALFIKNDPKSINFEEIEKEISKSDDGTIYYPLRTTESIKNGKKERQWIHLYPKHYKLSDKNNDVKYSFTYSKKLKQKIATLRAISFLNVQKLTEAAKIINNKVNSAELQPFTDTYGSIFAISALLNEYKDDPNEMIVNRLMENPVINSHKPNLINSYCFILDLSFRISNENPKLMTGVIINILEKAVKQAIKKKIDFIIEKSNSGKNSSENFTNKIFLHREISDLLINQGKILTEFKDNEFPFLKQIEKVIISFISIPQVAFAAIIASSHLFKKIDLTAINEKTLNYIETESNNIFHDEDLIYNHFLTNINKCKNEEDIRRFAEYYLLEMIDASFVHIYSIFDAQFKCESMKIVSYSLTSFTATSIVDVFNYYLENEKNESFIKHIIGPIEQIVNQNNIPNFFIPTILSLMPKETVIYALYMSLSNIENDWFNSLLEIIKIVKDDDSFKEVYNELYSLAKEKLSDQKYVKTSIQYQKSTINMEKIISNEIEKAIGKLYNLQEKSMIKARENISKQMDINIIEEQIKLYVDNIICNETIKSKFDMYLKESKNEILNIEKHQIDLLIDYDKIPTEKSIFNESILDIQNICERASKELITVAHLFKISDESRNKTNSILSKKIEANASIELPVIVMVARAFNIVEMTPIIDILPQFIYAFDQSEGEEPNLRELMALLSANICILSPKDEKRQCLKIVPLTNNEKIEDNEKIDSDSYDYNDDDDDDELLFSTLKAKSLNKAIPHRKMIYSENNSEILKYYEYQIDYCEIKKARDLLKLGQSSWPNDAWKAFLYCFNLRLKDLEIQFNLSDDYDTSFCPFKIDEGINVVLKFYPITRIHEIFQNKEKFNCFIGQYSNKHEEIIRAFIRSFDDVDLIVTSLYLRKRTYFDRTLEKLKIIYDYPYSKTSKK</sequence>
<proteinExistence type="predicted"/>
<gene>
    <name evidence="1" type="ORF">M9Y10_040748</name>
</gene>
<comment type="caution">
    <text evidence="1">The sequence shown here is derived from an EMBL/GenBank/DDBJ whole genome shotgun (WGS) entry which is preliminary data.</text>
</comment>
<reference evidence="1 2" key="1">
    <citation type="submission" date="2024-04" db="EMBL/GenBank/DDBJ databases">
        <title>Tritrichomonas musculus Genome.</title>
        <authorList>
            <person name="Alves-Ferreira E."/>
            <person name="Grigg M."/>
            <person name="Lorenzi H."/>
            <person name="Galac M."/>
        </authorList>
    </citation>
    <scope>NUCLEOTIDE SEQUENCE [LARGE SCALE GENOMIC DNA]</scope>
    <source>
        <strain evidence="1 2">EAF2021</strain>
    </source>
</reference>
<evidence type="ECO:0000313" key="1">
    <source>
        <dbReference type="EMBL" id="KAK8885302.1"/>
    </source>
</evidence>
<evidence type="ECO:0000313" key="2">
    <source>
        <dbReference type="Proteomes" id="UP001470230"/>
    </source>
</evidence>
<organism evidence="1 2">
    <name type="scientific">Tritrichomonas musculus</name>
    <dbReference type="NCBI Taxonomy" id="1915356"/>
    <lineage>
        <taxon>Eukaryota</taxon>
        <taxon>Metamonada</taxon>
        <taxon>Parabasalia</taxon>
        <taxon>Tritrichomonadida</taxon>
        <taxon>Tritrichomonadidae</taxon>
        <taxon>Tritrichomonas</taxon>
    </lineage>
</organism>